<evidence type="ECO:0000256" key="3">
    <source>
        <dbReference type="ARBA" id="ARBA00023235"/>
    </source>
</evidence>
<accession>A0A4R8ZFV4</accession>
<dbReference type="InterPro" id="IPR046357">
    <property type="entry name" value="PPIase_dom_sf"/>
</dbReference>
<comment type="similarity">
    <text evidence="5">Belongs to the FKBP-type PPIase family.</text>
</comment>
<name>A0A4R8ZFV4_9MICO</name>
<keyword evidence="6" id="KW-0732">Signal</keyword>
<dbReference type="PROSITE" id="PS50059">
    <property type="entry name" value="FKBP_PPIASE"/>
    <property type="match status" value="2"/>
</dbReference>
<evidence type="ECO:0000313" key="8">
    <source>
        <dbReference type="EMBL" id="TFD26001.1"/>
    </source>
</evidence>
<keyword evidence="9" id="KW-1185">Reference proteome</keyword>
<dbReference type="EMBL" id="SOGT01000011">
    <property type="protein sequence ID" value="TFD26001.1"/>
    <property type="molecule type" value="Genomic_DNA"/>
</dbReference>
<reference evidence="8 9" key="1">
    <citation type="submission" date="2019-03" db="EMBL/GenBank/DDBJ databases">
        <title>Genomics of glacier-inhabiting Cryobacterium strains.</title>
        <authorList>
            <person name="Liu Q."/>
            <person name="Xin Y.-H."/>
        </authorList>
    </citation>
    <scope>NUCLEOTIDE SEQUENCE [LARGE SCALE GENOMIC DNA]</scope>
    <source>
        <strain evidence="8 9">TMT1-1</strain>
    </source>
</reference>
<feature type="signal peptide" evidence="6">
    <location>
        <begin position="1"/>
        <end position="22"/>
    </location>
</feature>
<evidence type="ECO:0000256" key="1">
    <source>
        <dbReference type="ARBA" id="ARBA00000971"/>
    </source>
</evidence>
<evidence type="ECO:0000256" key="4">
    <source>
        <dbReference type="PROSITE-ProRule" id="PRU00277"/>
    </source>
</evidence>
<dbReference type="SUPFAM" id="SSF54534">
    <property type="entry name" value="FKBP-like"/>
    <property type="match status" value="2"/>
</dbReference>
<evidence type="ECO:0000256" key="6">
    <source>
        <dbReference type="SAM" id="SignalP"/>
    </source>
</evidence>
<comment type="caution">
    <text evidence="8">The sequence shown here is derived from an EMBL/GenBank/DDBJ whole genome shotgun (WGS) entry which is preliminary data.</text>
</comment>
<evidence type="ECO:0000256" key="2">
    <source>
        <dbReference type="ARBA" id="ARBA00023110"/>
    </source>
</evidence>
<dbReference type="AlphaFoldDB" id="A0A4R8ZFV4"/>
<feature type="chain" id="PRO_5020348222" description="Peptidyl-prolyl cis-trans isomerase" evidence="6">
    <location>
        <begin position="23"/>
        <end position="315"/>
    </location>
</feature>
<keyword evidence="2 4" id="KW-0697">Rotamase</keyword>
<organism evidence="8 9">
    <name type="scientific">Cryobacterium lyxosi</name>
    <dbReference type="NCBI Taxonomy" id="1259228"/>
    <lineage>
        <taxon>Bacteria</taxon>
        <taxon>Bacillati</taxon>
        <taxon>Actinomycetota</taxon>
        <taxon>Actinomycetes</taxon>
        <taxon>Micrococcales</taxon>
        <taxon>Microbacteriaceae</taxon>
        <taxon>Cryobacterium</taxon>
    </lineage>
</organism>
<dbReference type="InterPro" id="IPR044609">
    <property type="entry name" value="FKBP2/11"/>
</dbReference>
<evidence type="ECO:0000259" key="7">
    <source>
        <dbReference type="PROSITE" id="PS50059"/>
    </source>
</evidence>
<keyword evidence="3 4" id="KW-0413">Isomerase</keyword>
<dbReference type="Pfam" id="PF00254">
    <property type="entry name" value="FKBP_C"/>
    <property type="match status" value="1"/>
</dbReference>
<dbReference type="PANTHER" id="PTHR45779">
    <property type="entry name" value="PEPTIDYLPROLYL ISOMERASE"/>
    <property type="match status" value="1"/>
</dbReference>
<comment type="catalytic activity">
    <reaction evidence="1 4 5">
        <text>[protein]-peptidylproline (omega=180) = [protein]-peptidylproline (omega=0)</text>
        <dbReference type="Rhea" id="RHEA:16237"/>
        <dbReference type="Rhea" id="RHEA-COMP:10747"/>
        <dbReference type="Rhea" id="RHEA-COMP:10748"/>
        <dbReference type="ChEBI" id="CHEBI:83833"/>
        <dbReference type="ChEBI" id="CHEBI:83834"/>
        <dbReference type="EC" id="5.2.1.8"/>
    </reaction>
</comment>
<protein>
    <recommendedName>
        <fullName evidence="5">Peptidyl-prolyl cis-trans isomerase</fullName>
        <ecNumber evidence="5">5.2.1.8</ecNumber>
    </recommendedName>
</protein>
<evidence type="ECO:0000256" key="5">
    <source>
        <dbReference type="RuleBase" id="RU003915"/>
    </source>
</evidence>
<dbReference type="GO" id="GO:0003755">
    <property type="term" value="F:peptidyl-prolyl cis-trans isomerase activity"/>
    <property type="evidence" value="ECO:0007669"/>
    <property type="project" value="UniProtKB-UniRule"/>
</dbReference>
<dbReference type="OrthoDB" id="25996at2"/>
<proteinExistence type="inferred from homology"/>
<dbReference type="EC" id="5.2.1.8" evidence="5"/>
<sequence length="315" mass="31406">MRKASALIVTAGLVMTALTACAGPGTAGTSCETAATSGAASALVSTSGDFGSAPDVSFPTPLKSSTTQRTQIIEGSGEKLEAGQMISALMTMYNGTTGAAIQQAPFDGSVAFPIALADTTLPGIVAGLLCAREGERIAVVISPDDGFGPAGGSEQLQLGATDAVVVVVDIVKAYLPRADGANQIVANGLPAVVLDENGVPGIVVPNGDAPTTLEMGVLKQGAGDKVKEGSTVTVNLAGVLWKEKTSFVSTWTNGSPVQMVPNAVIPGLATALIGQTVGSQIVAVIPPDQAYGDTVDATIPAGSTLVFVVDILGVD</sequence>
<dbReference type="Proteomes" id="UP000298424">
    <property type="component" value="Unassembled WGS sequence"/>
</dbReference>
<dbReference type="PANTHER" id="PTHR45779:SF7">
    <property type="entry name" value="PEPTIDYLPROLYL ISOMERASE"/>
    <property type="match status" value="1"/>
</dbReference>
<dbReference type="RefSeq" id="WP_104198024.1">
    <property type="nucleotide sequence ID" value="NZ_SOGT01000011.1"/>
</dbReference>
<feature type="domain" description="PPIase FKBP-type" evidence="7">
    <location>
        <begin position="229"/>
        <end position="315"/>
    </location>
</feature>
<dbReference type="Gene3D" id="3.10.50.40">
    <property type="match status" value="2"/>
</dbReference>
<gene>
    <name evidence="8" type="ORF">E3T27_09435</name>
</gene>
<evidence type="ECO:0000313" key="9">
    <source>
        <dbReference type="Proteomes" id="UP000298424"/>
    </source>
</evidence>
<dbReference type="InterPro" id="IPR001179">
    <property type="entry name" value="PPIase_FKBP_dom"/>
</dbReference>
<dbReference type="PROSITE" id="PS51257">
    <property type="entry name" value="PROKAR_LIPOPROTEIN"/>
    <property type="match status" value="1"/>
</dbReference>
<feature type="domain" description="PPIase FKBP-type" evidence="7">
    <location>
        <begin position="83"/>
        <end position="174"/>
    </location>
</feature>